<name>F4RGA8_MELLP</name>
<evidence type="ECO:0000256" key="1">
    <source>
        <dbReference type="SAM" id="MobiDB-lite"/>
    </source>
</evidence>
<dbReference type="Pfam" id="PF18802">
    <property type="entry name" value="CxC1"/>
    <property type="match status" value="1"/>
</dbReference>
<dbReference type="RefSeq" id="XP_007408282.1">
    <property type="nucleotide sequence ID" value="XM_007408220.1"/>
</dbReference>
<dbReference type="InterPro" id="IPR041320">
    <property type="entry name" value="CxC1"/>
</dbReference>
<dbReference type="PANTHER" id="PTHR33096:SF1">
    <property type="entry name" value="CXC1-LIKE CYSTEINE CLUSTER ASSOCIATED WITH KDZ TRANSPOSASES DOMAIN-CONTAINING PROTEIN"/>
    <property type="match status" value="1"/>
</dbReference>
<evidence type="ECO:0000259" key="2">
    <source>
        <dbReference type="Pfam" id="PF18802"/>
    </source>
</evidence>
<feature type="region of interest" description="Disordered" evidence="1">
    <location>
        <begin position="206"/>
        <end position="226"/>
    </location>
</feature>
<keyword evidence="4" id="KW-1185">Reference proteome</keyword>
<dbReference type="OrthoDB" id="2505730at2759"/>
<accession>F4RGA8</accession>
<dbReference type="PANTHER" id="PTHR33096">
    <property type="entry name" value="CXC2 DOMAIN-CONTAINING PROTEIN"/>
    <property type="match status" value="1"/>
</dbReference>
<reference evidence="4" key="1">
    <citation type="journal article" date="2011" name="Proc. Natl. Acad. Sci. U.S.A.">
        <title>Obligate biotrophy features unraveled by the genomic analysis of rust fungi.</title>
        <authorList>
            <person name="Duplessis S."/>
            <person name="Cuomo C.A."/>
            <person name="Lin Y.-C."/>
            <person name="Aerts A."/>
            <person name="Tisserant E."/>
            <person name="Veneault-Fourrey C."/>
            <person name="Joly D.L."/>
            <person name="Hacquard S."/>
            <person name="Amselem J."/>
            <person name="Cantarel B.L."/>
            <person name="Chiu R."/>
            <person name="Coutinho P.M."/>
            <person name="Feau N."/>
            <person name="Field M."/>
            <person name="Frey P."/>
            <person name="Gelhaye E."/>
            <person name="Goldberg J."/>
            <person name="Grabherr M.G."/>
            <person name="Kodira C.D."/>
            <person name="Kohler A."/>
            <person name="Kuees U."/>
            <person name="Lindquist E.A."/>
            <person name="Lucas S.M."/>
            <person name="Mago R."/>
            <person name="Mauceli E."/>
            <person name="Morin E."/>
            <person name="Murat C."/>
            <person name="Pangilinan J.L."/>
            <person name="Park R."/>
            <person name="Pearson M."/>
            <person name="Quesneville H."/>
            <person name="Rouhier N."/>
            <person name="Sakthikumar S."/>
            <person name="Salamov A.A."/>
            <person name="Schmutz J."/>
            <person name="Selles B."/>
            <person name="Shapiro H."/>
            <person name="Tanguay P."/>
            <person name="Tuskan G.A."/>
            <person name="Henrissat B."/>
            <person name="Van de Peer Y."/>
            <person name="Rouze P."/>
            <person name="Ellis J.G."/>
            <person name="Dodds P.N."/>
            <person name="Schein J.E."/>
            <person name="Zhong S."/>
            <person name="Hamelin R.C."/>
            <person name="Grigoriev I.V."/>
            <person name="Szabo L.J."/>
            <person name="Martin F."/>
        </authorList>
    </citation>
    <scope>NUCLEOTIDE SEQUENCE [LARGE SCALE GENOMIC DNA]</scope>
    <source>
        <strain evidence="4">98AG31 / pathotype 3-4-7</strain>
    </source>
</reference>
<dbReference type="EMBL" id="GL883100">
    <property type="protein sequence ID" value="EGG08696.1"/>
    <property type="molecule type" value="Genomic_DNA"/>
</dbReference>
<evidence type="ECO:0000313" key="3">
    <source>
        <dbReference type="EMBL" id="EGG08696.1"/>
    </source>
</evidence>
<dbReference type="VEuPathDB" id="FungiDB:MELLADRAFT_84611"/>
<feature type="region of interest" description="Disordered" evidence="1">
    <location>
        <begin position="156"/>
        <end position="178"/>
    </location>
</feature>
<protein>
    <recommendedName>
        <fullName evidence="2">CxC1-like cysteine cluster associated with KDZ transposases domain-containing protein</fullName>
    </recommendedName>
</protein>
<dbReference type="GeneID" id="18933543"/>
<organism evidence="4">
    <name type="scientific">Melampsora larici-populina (strain 98AG31 / pathotype 3-4-7)</name>
    <name type="common">Poplar leaf rust fungus</name>
    <dbReference type="NCBI Taxonomy" id="747676"/>
    <lineage>
        <taxon>Eukaryota</taxon>
        <taxon>Fungi</taxon>
        <taxon>Dikarya</taxon>
        <taxon>Basidiomycota</taxon>
        <taxon>Pucciniomycotina</taxon>
        <taxon>Pucciniomycetes</taxon>
        <taxon>Pucciniales</taxon>
        <taxon>Melampsoraceae</taxon>
        <taxon>Melampsora</taxon>
    </lineage>
</organism>
<dbReference type="AlphaFoldDB" id="F4RGA8"/>
<dbReference type="HOGENOM" id="CLU_038845_0_0_1"/>
<proteinExistence type="predicted"/>
<sequence length="529" mass="59568">MYYNLSPADVANRMPPPPPPSQYQFLLSATALQQQLQQHVPQVEPTPAQLPNTFHRVCSPKVTPAPVTTSQLAPLSTLHITHATYPCLPKFEKSQSIRVNIGHTSPPPTKTYAASGAPYHKPNLEFTKFTNYTLESHQLNQSSLNKSAVLNMGRNRRKLGGTITNDPKKKKKREKKADREVEAIAEATFMKKVQLTKQFLRGRPHYPHELAGETSGCPHDGASDQEQPDIDQIMHMNEGDPDPPYDDGDNWVDVDDFDRDGAIRRYVQKHRGYRYAQRRERLRQQWAALENQITSVYLENEALTENWTTKTSYVGDASPDCQCHEGVFYTRKVDLIGVLGRSISQELRFCRCLPEPVQLLHQGYIAASPTRPGTAFSIPLLQHHHNLWLTTVSATSSYIEGHLNFLDRRKDQPHKSQYPSLFVKPSKITQQDAQLAAACAAGPPETPEDPCAEAHKTANDTRGSSTWDKCDDTGLFAAACRHDVPLAMANIYQSGENLMKHIMDDFPDERFGVLYDIGCHLDKHINRVC</sequence>
<dbReference type="InParanoid" id="F4RGA8"/>
<feature type="region of interest" description="Disordered" evidence="1">
    <location>
        <begin position="441"/>
        <end position="464"/>
    </location>
</feature>
<evidence type="ECO:0000313" key="4">
    <source>
        <dbReference type="Proteomes" id="UP000001072"/>
    </source>
</evidence>
<dbReference type="KEGG" id="mlr:MELLADRAFT_84611"/>
<gene>
    <name evidence="3" type="ORF">MELLADRAFT_84611</name>
</gene>
<dbReference type="Proteomes" id="UP000001072">
    <property type="component" value="Unassembled WGS sequence"/>
</dbReference>
<feature type="domain" description="CxC1-like cysteine cluster associated with KDZ transposases" evidence="2">
    <location>
        <begin position="306"/>
        <end position="409"/>
    </location>
</feature>